<evidence type="ECO:0000313" key="2">
    <source>
        <dbReference type="Proteomes" id="UP000634136"/>
    </source>
</evidence>
<dbReference type="AlphaFoldDB" id="A0A834XIU7"/>
<protein>
    <submittedName>
        <fullName evidence="1">Ty3/gypsy retrotransposon protein</fullName>
    </submittedName>
</protein>
<proteinExistence type="predicted"/>
<dbReference type="EMBL" id="JAAIUW010000001">
    <property type="protein sequence ID" value="KAF7844078.1"/>
    <property type="molecule type" value="Genomic_DNA"/>
</dbReference>
<sequence length="125" mass="14190">MAAKVPLDQRVILASALMTSPAYTWYKRMCPNQQLPSWDEFLEALLFKFVATIYNDPRVVLKMEEQVNTTLESMVIVAGDDKQEAELIIADEDDGLEEDKTVMVFDSQACSNFSQTLQFTEEKGN</sequence>
<dbReference type="OrthoDB" id="1749531at2759"/>
<keyword evidence="2" id="KW-1185">Reference proteome</keyword>
<gene>
    <name evidence="1" type="ORF">G2W53_000983</name>
</gene>
<evidence type="ECO:0000313" key="1">
    <source>
        <dbReference type="EMBL" id="KAF7844078.1"/>
    </source>
</evidence>
<reference evidence="1" key="1">
    <citation type="submission" date="2020-09" db="EMBL/GenBank/DDBJ databases">
        <title>Genome-Enabled Discovery of Anthraquinone Biosynthesis in Senna tora.</title>
        <authorList>
            <person name="Kang S.-H."/>
            <person name="Pandey R.P."/>
            <person name="Lee C.-M."/>
            <person name="Sim J.-S."/>
            <person name="Jeong J.-T."/>
            <person name="Choi B.-S."/>
            <person name="Jung M."/>
            <person name="Ginzburg D."/>
            <person name="Zhao K."/>
            <person name="Won S.Y."/>
            <person name="Oh T.-J."/>
            <person name="Yu Y."/>
            <person name="Kim N.-H."/>
            <person name="Lee O.R."/>
            <person name="Lee T.-H."/>
            <person name="Bashyal P."/>
            <person name="Kim T.-S."/>
            <person name="Lee W.-H."/>
            <person name="Kawkins C."/>
            <person name="Kim C.-K."/>
            <person name="Kim J.S."/>
            <person name="Ahn B.O."/>
            <person name="Rhee S.Y."/>
            <person name="Sohng J.K."/>
        </authorList>
    </citation>
    <scope>NUCLEOTIDE SEQUENCE</scope>
    <source>
        <tissue evidence="1">Leaf</tissue>
    </source>
</reference>
<accession>A0A834XIU7</accession>
<organism evidence="1 2">
    <name type="scientific">Senna tora</name>
    <dbReference type="NCBI Taxonomy" id="362788"/>
    <lineage>
        <taxon>Eukaryota</taxon>
        <taxon>Viridiplantae</taxon>
        <taxon>Streptophyta</taxon>
        <taxon>Embryophyta</taxon>
        <taxon>Tracheophyta</taxon>
        <taxon>Spermatophyta</taxon>
        <taxon>Magnoliopsida</taxon>
        <taxon>eudicotyledons</taxon>
        <taxon>Gunneridae</taxon>
        <taxon>Pentapetalae</taxon>
        <taxon>rosids</taxon>
        <taxon>fabids</taxon>
        <taxon>Fabales</taxon>
        <taxon>Fabaceae</taxon>
        <taxon>Caesalpinioideae</taxon>
        <taxon>Cassia clade</taxon>
        <taxon>Senna</taxon>
    </lineage>
</organism>
<comment type="caution">
    <text evidence="1">The sequence shown here is derived from an EMBL/GenBank/DDBJ whole genome shotgun (WGS) entry which is preliminary data.</text>
</comment>
<dbReference type="Proteomes" id="UP000634136">
    <property type="component" value="Unassembled WGS sequence"/>
</dbReference>
<name>A0A834XIU7_9FABA</name>